<dbReference type="EMBL" id="LAVV01005386">
    <property type="protein sequence ID" value="KNZ60903.1"/>
    <property type="molecule type" value="Genomic_DNA"/>
</dbReference>
<evidence type="ECO:0000313" key="1">
    <source>
        <dbReference type="EMBL" id="KNZ60903.1"/>
    </source>
</evidence>
<evidence type="ECO:0000313" key="2">
    <source>
        <dbReference type="Proteomes" id="UP000037035"/>
    </source>
</evidence>
<dbReference type="VEuPathDB" id="FungiDB:VP01_1484g2"/>
<dbReference type="AlphaFoldDB" id="A0A0L6VJH9"/>
<sequence>MTDPQINPATLPQPRTEIKLPLLWCKEYQGWLSSDTSSGSTKAALENKLVSVMVDTTLMHRDNNSNQKKIRELQTSFG</sequence>
<protein>
    <submittedName>
        <fullName evidence="1">Uncharacterized protein</fullName>
    </submittedName>
</protein>
<comment type="caution">
    <text evidence="1">The sequence shown here is derived from an EMBL/GenBank/DDBJ whole genome shotgun (WGS) entry which is preliminary data.</text>
</comment>
<gene>
    <name evidence="1" type="ORF">VP01_1484g2</name>
</gene>
<name>A0A0L6VJH9_9BASI</name>
<proteinExistence type="predicted"/>
<dbReference type="OrthoDB" id="2595100at2759"/>
<keyword evidence="2" id="KW-1185">Reference proteome</keyword>
<organism evidence="1 2">
    <name type="scientific">Puccinia sorghi</name>
    <dbReference type="NCBI Taxonomy" id="27349"/>
    <lineage>
        <taxon>Eukaryota</taxon>
        <taxon>Fungi</taxon>
        <taxon>Dikarya</taxon>
        <taxon>Basidiomycota</taxon>
        <taxon>Pucciniomycotina</taxon>
        <taxon>Pucciniomycetes</taxon>
        <taxon>Pucciniales</taxon>
        <taxon>Pucciniaceae</taxon>
        <taxon>Puccinia</taxon>
    </lineage>
</organism>
<dbReference type="Proteomes" id="UP000037035">
    <property type="component" value="Unassembled WGS sequence"/>
</dbReference>
<reference evidence="1 2" key="1">
    <citation type="submission" date="2015-08" db="EMBL/GenBank/DDBJ databases">
        <title>Next Generation Sequencing and Analysis of the Genome of Puccinia sorghi L Schw, the Causal Agent of Maize Common Rust.</title>
        <authorList>
            <person name="Rochi L."/>
            <person name="Burguener G."/>
            <person name="Darino M."/>
            <person name="Turjanski A."/>
            <person name="Kreff E."/>
            <person name="Dieguez M.J."/>
            <person name="Sacco F."/>
        </authorList>
    </citation>
    <scope>NUCLEOTIDE SEQUENCE [LARGE SCALE GENOMIC DNA]</scope>
    <source>
        <strain evidence="1 2">RO10H11247</strain>
    </source>
</reference>
<accession>A0A0L6VJH9</accession>